<dbReference type="AlphaFoldDB" id="A0A2V1K6D9"/>
<evidence type="ECO:0000313" key="3">
    <source>
        <dbReference type="Proteomes" id="UP000245283"/>
    </source>
</evidence>
<feature type="transmembrane region" description="Helical" evidence="1">
    <location>
        <begin position="20"/>
        <end position="42"/>
    </location>
</feature>
<dbReference type="OrthoDB" id="5196985at2"/>
<reference evidence="3" key="1">
    <citation type="submission" date="2018-05" db="EMBL/GenBank/DDBJ databases">
        <authorList>
            <person name="Li Y."/>
        </authorList>
    </citation>
    <scope>NUCLEOTIDE SEQUENCE [LARGE SCALE GENOMIC DNA]</scope>
    <source>
        <strain evidence="3">sk1b4</strain>
    </source>
</reference>
<accession>A0A2V1K6D9</accession>
<gene>
    <name evidence="2" type="ORF">DD236_08910</name>
</gene>
<organism evidence="2 3">
    <name type="scientific">Ancrocorticia populi</name>
    <dbReference type="NCBI Taxonomy" id="2175228"/>
    <lineage>
        <taxon>Bacteria</taxon>
        <taxon>Bacillati</taxon>
        <taxon>Actinomycetota</taxon>
        <taxon>Actinomycetes</taxon>
        <taxon>Actinomycetales</taxon>
        <taxon>Actinomycetaceae</taxon>
        <taxon>Ancrocorticia</taxon>
    </lineage>
</organism>
<sequence>MAPQSENAPRIKSEYTDIRFIIAAAIGSISIFLLICAAFVAGPEEMAKTGGINGNLWSGLGLLAISLIMGIWWWLKPEGGASPTGE</sequence>
<evidence type="ECO:0000256" key="1">
    <source>
        <dbReference type="SAM" id="Phobius"/>
    </source>
</evidence>
<proteinExistence type="predicted"/>
<dbReference type="Proteomes" id="UP000245283">
    <property type="component" value="Unassembled WGS sequence"/>
</dbReference>
<keyword evidence="3" id="KW-1185">Reference proteome</keyword>
<comment type="caution">
    <text evidence="2">The sequence shown here is derived from an EMBL/GenBank/DDBJ whole genome shotgun (WGS) entry which is preliminary data.</text>
</comment>
<evidence type="ECO:0000313" key="2">
    <source>
        <dbReference type="EMBL" id="PWF26179.1"/>
    </source>
</evidence>
<feature type="transmembrane region" description="Helical" evidence="1">
    <location>
        <begin position="54"/>
        <end position="75"/>
    </location>
</feature>
<name>A0A2V1K6D9_9ACTO</name>
<dbReference type="EMBL" id="QETB01000004">
    <property type="protein sequence ID" value="PWF26179.1"/>
    <property type="molecule type" value="Genomic_DNA"/>
</dbReference>
<protein>
    <recommendedName>
        <fullName evidence="4">Cell division protein CrgA</fullName>
    </recommendedName>
</protein>
<evidence type="ECO:0008006" key="4">
    <source>
        <dbReference type="Google" id="ProtNLM"/>
    </source>
</evidence>
<keyword evidence="1" id="KW-0812">Transmembrane</keyword>
<keyword evidence="1" id="KW-0472">Membrane</keyword>
<keyword evidence="1" id="KW-1133">Transmembrane helix</keyword>
<dbReference type="RefSeq" id="WP_109094006.1">
    <property type="nucleotide sequence ID" value="NZ_CAMELQ010000090.1"/>
</dbReference>